<dbReference type="Proteomes" id="UP000786811">
    <property type="component" value="Unassembled WGS sequence"/>
</dbReference>
<dbReference type="InterPro" id="IPR026716">
    <property type="entry name" value="PBIR1/2/3"/>
</dbReference>
<proteinExistence type="inferred from homology"/>
<protein>
    <submittedName>
        <fullName evidence="2">Similar to PABIR1: PPP2R1A-PPP2R2A-interacting phosphatase regulator 1 (Homo sapiens)</fullName>
    </submittedName>
</protein>
<dbReference type="PANTHER" id="PTHR22227">
    <property type="entry name" value="FAMILY WITH SEQUENCE SIMILARITY 122B ISOFORM X1"/>
    <property type="match status" value="1"/>
</dbReference>
<keyword evidence="3" id="KW-1185">Reference proteome</keyword>
<dbReference type="PANTHER" id="PTHR22227:SF6">
    <property type="entry name" value="FAMILY WITH SEQUENCE SIMILARITY 122B ISOFORM X1"/>
    <property type="match status" value="1"/>
</dbReference>
<dbReference type="EMBL" id="CAJNRD030001121">
    <property type="protein sequence ID" value="CAG5096801.1"/>
    <property type="molecule type" value="Genomic_DNA"/>
</dbReference>
<organism evidence="2 3">
    <name type="scientific">Cotesia congregata</name>
    <name type="common">Parasitoid wasp</name>
    <name type="synonym">Apanteles congregatus</name>
    <dbReference type="NCBI Taxonomy" id="51543"/>
    <lineage>
        <taxon>Eukaryota</taxon>
        <taxon>Metazoa</taxon>
        <taxon>Ecdysozoa</taxon>
        <taxon>Arthropoda</taxon>
        <taxon>Hexapoda</taxon>
        <taxon>Insecta</taxon>
        <taxon>Pterygota</taxon>
        <taxon>Neoptera</taxon>
        <taxon>Endopterygota</taxon>
        <taxon>Hymenoptera</taxon>
        <taxon>Apocrita</taxon>
        <taxon>Ichneumonoidea</taxon>
        <taxon>Braconidae</taxon>
        <taxon>Microgastrinae</taxon>
        <taxon>Cotesia</taxon>
    </lineage>
</organism>
<name>A0A8J2MKX8_COTCN</name>
<evidence type="ECO:0000256" key="1">
    <source>
        <dbReference type="ARBA" id="ARBA00006725"/>
    </source>
</evidence>
<reference evidence="2" key="1">
    <citation type="submission" date="2021-04" db="EMBL/GenBank/DDBJ databases">
        <authorList>
            <person name="Chebbi M.A.C M."/>
        </authorList>
    </citation>
    <scope>NUCLEOTIDE SEQUENCE</scope>
</reference>
<gene>
    <name evidence="2" type="ORF">HICCMSTLAB_LOCUS8392</name>
</gene>
<dbReference type="AlphaFoldDB" id="A0A8J2MKX8"/>
<accession>A0A8J2MKX8</accession>
<sequence length="325" mass="36246">MLKIKQEKIPLTMEVDCPIISLKRSSSAPMIHEISATVSVSSSTTSVPRDVASSLNLFPNISRTRRFSTSSSVNIPRLTPRVNQLKQEECIDVAGREAAHEKEIHSAMQISQSWEDLTLDAEGLSVKDSDLSSHQLQNIEKQMIKKFVDPLNLNLPVVNNTSFCSSPSPTRSSLGQRQCYSPGLSTVQWKNNLSPSPTRKSFAMRRSLSPIALRPSCLGPVKRKFDLDNNCVDRQRPIKRTSALVLSNSSRSDEISNITPETIDLVESSGSFSNINGSDFSFHSVDETVSHRKVINENQQMSINAEQSRITRSKQIDQINQSNYR</sequence>
<comment type="caution">
    <text evidence="2">The sequence shown here is derived from an EMBL/GenBank/DDBJ whole genome shotgun (WGS) entry which is preliminary data.</text>
</comment>
<evidence type="ECO:0000313" key="3">
    <source>
        <dbReference type="Proteomes" id="UP000786811"/>
    </source>
</evidence>
<comment type="similarity">
    <text evidence="1">Belongs to the FAM122 family.</text>
</comment>
<dbReference type="OrthoDB" id="10036177at2759"/>
<evidence type="ECO:0000313" key="2">
    <source>
        <dbReference type="EMBL" id="CAG5096801.1"/>
    </source>
</evidence>
<dbReference type="GO" id="GO:0004865">
    <property type="term" value="F:protein serine/threonine phosphatase inhibitor activity"/>
    <property type="evidence" value="ECO:0007669"/>
    <property type="project" value="InterPro"/>
</dbReference>